<dbReference type="InterPro" id="IPR000182">
    <property type="entry name" value="GNAT_dom"/>
</dbReference>
<sequence length="176" mass="19883">MKIHYSFVSELPDPDAFRELMKEYYAVMLNKLHAAGGPRLSADALAQDTMTHIEDLMPPEGRTLLATQDDGRLLGCGVIRKIRQDAAELKRMFVRPEAQGHGVGRKLFEMRMAEAREMGCRTLYADTVKGNRAMLSMYEAMGFGYVSRYAENANDISIAPYLVFLEYVFPEGCTDR</sequence>
<evidence type="ECO:0000313" key="5">
    <source>
        <dbReference type="Proteomes" id="UP000306575"/>
    </source>
</evidence>
<evidence type="ECO:0000256" key="2">
    <source>
        <dbReference type="ARBA" id="ARBA00023315"/>
    </source>
</evidence>
<comment type="caution">
    <text evidence="4">The sequence shown here is derived from an EMBL/GenBank/DDBJ whole genome shotgun (WGS) entry which is preliminary data.</text>
</comment>
<dbReference type="AlphaFoldDB" id="A0A4U7N140"/>
<proteinExistence type="predicted"/>
<name>A0A4U7N140_9RHOB</name>
<keyword evidence="2" id="KW-0012">Acyltransferase</keyword>
<feature type="domain" description="N-acetyltransferase" evidence="3">
    <location>
        <begin position="15"/>
        <end position="163"/>
    </location>
</feature>
<dbReference type="Proteomes" id="UP000306575">
    <property type="component" value="Unassembled WGS sequence"/>
</dbReference>
<keyword evidence="5" id="KW-1185">Reference proteome</keyword>
<dbReference type="PANTHER" id="PTHR43877:SF2">
    <property type="entry name" value="AMINOALKYLPHOSPHONATE N-ACETYLTRANSFERASE-RELATED"/>
    <property type="match status" value="1"/>
</dbReference>
<dbReference type="GO" id="GO:0016747">
    <property type="term" value="F:acyltransferase activity, transferring groups other than amino-acyl groups"/>
    <property type="evidence" value="ECO:0007669"/>
    <property type="project" value="InterPro"/>
</dbReference>
<dbReference type="InterPro" id="IPR016181">
    <property type="entry name" value="Acyl_CoA_acyltransferase"/>
</dbReference>
<accession>A0A4U7N140</accession>
<protein>
    <submittedName>
        <fullName evidence="4">GNAT family N-acetyltransferase</fullName>
    </submittedName>
</protein>
<evidence type="ECO:0000259" key="3">
    <source>
        <dbReference type="PROSITE" id="PS51186"/>
    </source>
</evidence>
<evidence type="ECO:0000256" key="1">
    <source>
        <dbReference type="ARBA" id="ARBA00022679"/>
    </source>
</evidence>
<dbReference type="InterPro" id="IPR050832">
    <property type="entry name" value="Bact_Acetyltransf"/>
</dbReference>
<dbReference type="Gene3D" id="3.40.630.30">
    <property type="match status" value="1"/>
</dbReference>
<dbReference type="SUPFAM" id="SSF55729">
    <property type="entry name" value="Acyl-CoA N-acyltransferases (Nat)"/>
    <property type="match status" value="1"/>
</dbReference>
<dbReference type="RefSeq" id="WP_138016667.1">
    <property type="nucleotide sequence ID" value="NZ_SULI01000015.1"/>
</dbReference>
<dbReference type="PROSITE" id="PS51186">
    <property type="entry name" value="GNAT"/>
    <property type="match status" value="1"/>
</dbReference>
<keyword evidence="1 4" id="KW-0808">Transferase</keyword>
<dbReference type="EMBL" id="SULI01000015">
    <property type="protein sequence ID" value="TKZ19178.1"/>
    <property type="molecule type" value="Genomic_DNA"/>
</dbReference>
<evidence type="ECO:0000313" key="4">
    <source>
        <dbReference type="EMBL" id="TKZ19178.1"/>
    </source>
</evidence>
<dbReference type="CDD" id="cd04301">
    <property type="entry name" value="NAT_SF"/>
    <property type="match status" value="1"/>
</dbReference>
<organism evidence="4 5">
    <name type="scientific">Shimia litoralis</name>
    <dbReference type="NCBI Taxonomy" id="420403"/>
    <lineage>
        <taxon>Bacteria</taxon>
        <taxon>Pseudomonadati</taxon>
        <taxon>Pseudomonadota</taxon>
        <taxon>Alphaproteobacteria</taxon>
        <taxon>Rhodobacterales</taxon>
        <taxon>Roseobacteraceae</taxon>
    </lineage>
</organism>
<dbReference type="OrthoDB" id="2436196at2"/>
<reference evidence="4 5" key="1">
    <citation type="submission" date="2019-04" db="EMBL/GenBank/DDBJ databases">
        <title>Genome sequence of Pelagicola litoralis CL-ES2.</title>
        <authorList>
            <person name="Cao J."/>
        </authorList>
    </citation>
    <scope>NUCLEOTIDE SEQUENCE [LARGE SCALE GENOMIC DNA]</scope>
    <source>
        <strain evidence="4 5">CL-ES2</strain>
    </source>
</reference>
<gene>
    <name evidence="4" type="ORF">FAP39_12110</name>
</gene>
<dbReference type="PANTHER" id="PTHR43877">
    <property type="entry name" value="AMINOALKYLPHOSPHONATE N-ACETYLTRANSFERASE-RELATED-RELATED"/>
    <property type="match status" value="1"/>
</dbReference>
<dbReference type="Pfam" id="PF00583">
    <property type="entry name" value="Acetyltransf_1"/>
    <property type="match status" value="1"/>
</dbReference>